<evidence type="ECO:0000313" key="1">
    <source>
        <dbReference type="EMBL" id="MEO3713772.1"/>
    </source>
</evidence>
<dbReference type="RefSeq" id="WP_347610492.1">
    <property type="nucleotide sequence ID" value="NZ_JBDPZC010000006.1"/>
</dbReference>
<keyword evidence="2" id="KW-1185">Reference proteome</keyword>
<accession>A0ABV0GFL7</accession>
<comment type="caution">
    <text evidence="1">The sequence shown here is derived from an EMBL/GenBank/DDBJ whole genome shotgun (WGS) entry which is preliminary data.</text>
</comment>
<proteinExistence type="predicted"/>
<dbReference type="Proteomes" id="UP001462640">
    <property type="component" value="Unassembled WGS sequence"/>
</dbReference>
<gene>
    <name evidence="1" type="ORF">ABDJ40_13490</name>
</gene>
<protein>
    <recommendedName>
        <fullName evidence="3">Copper resistance protein</fullName>
    </recommendedName>
</protein>
<reference evidence="1 2" key="1">
    <citation type="submission" date="2024-05" db="EMBL/GenBank/DDBJ databases">
        <title>Roseateles sp. 2.12 16S ribosomal RNA gene Genome sequencing and assembly.</title>
        <authorList>
            <person name="Woo H."/>
        </authorList>
    </citation>
    <scope>NUCLEOTIDE SEQUENCE [LARGE SCALE GENOMIC DNA]</scope>
    <source>
        <strain evidence="1 2">2.12</strain>
    </source>
</reference>
<dbReference type="EMBL" id="JBDPZC010000006">
    <property type="protein sequence ID" value="MEO3713772.1"/>
    <property type="molecule type" value="Genomic_DNA"/>
</dbReference>
<sequence length="119" mass="12702">MAMLFMQLATAAYACPQLEKARQHAAMVMAMPDCDGMPGSMDDEQPQLCKAHCDKDAQTTPLTTAPDLQPNPAAVTLILGIVQPVLPELPASVRTGQAALAHRPVGEPPLYLSLLVLRN</sequence>
<name>A0ABV0GFL7_9BURK</name>
<evidence type="ECO:0008006" key="3">
    <source>
        <dbReference type="Google" id="ProtNLM"/>
    </source>
</evidence>
<evidence type="ECO:0000313" key="2">
    <source>
        <dbReference type="Proteomes" id="UP001462640"/>
    </source>
</evidence>
<organism evidence="1 2">
    <name type="scientific">Roseateles flavus</name>
    <dbReference type="NCBI Taxonomy" id="3149041"/>
    <lineage>
        <taxon>Bacteria</taxon>
        <taxon>Pseudomonadati</taxon>
        <taxon>Pseudomonadota</taxon>
        <taxon>Betaproteobacteria</taxon>
        <taxon>Burkholderiales</taxon>
        <taxon>Sphaerotilaceae</taxon>
        <taxon>Roseateles</taxon>
    </lineage>
</organism>